<reference evidence="1 2" key="1">
    <citation type="submission" date="2015-07" db="EMBL/GenBank/DDBJ databases">
        <title>Genome sequences of 64 non-O157:H7 Shiga toxin-producing Escherichia coli strains.</title>
        <authorList>
            <person name="Gonzalez-Escalona N."/>
            <person name="Toro M."/>
            <person name="Timme R."/>
            <person name="Payne J."/>
        </authorList>
    </citation>
    <scope>NUCLEOTIDE SEQUENCE [LARGE SCALE GENOMIC DNA]</scope>
    <source>
        <strain evidence="1 2">CFSAN026843</strain>
    </source>
</reference>
<dbReference type="PATRIC" id="fig|562.7396.peg.3288"/>
<evidence type="ECO:0000313" key="1">
    <source>
        <dbReference type="EMBL" id="KNF67223.1"/>
    </source>
</evidence>
<accession>A0A0B1KQY7</accession>
<sequence>ATWHLTQDEFHWLVCGLDWQQVKGHDLAKWVYQEEPEDAQSNAITQ</sequence>
<dbReference type="EMBL" id="LGZN01000039">
    <property type="protein sequence ID" value="KNF67223.1"/>
    <property type="molecule type" value="Genomic_DNA"/>
</dbReference>
<organism evidence="1 2">
    <name type="scientific">Escherichia coli</name>
    <dbReference type="NCBI Taxonomy" id="562"/>
    <lineage>
        <taxon>Bacteria</taxon>
        <taxon>Pseudomonadati</taxon>
        <taxon>Pseudomonadota</taxon>
        <taxon>Gammaproteobacteria</taxon>
        <taxon>Enterobacterales</taxon>
        <taxon>Enterobacteriaceae</taxon>
        <taxon>Escherichia</taxon>
    </lineage>
</organism>
<name>A0A0B1KQY7_ECOLX</name>
<comment type="caution">
    <text evidence="1">The sequence shown here is derived from an EMBL/GenBank/DDBJ whole genome shotgun (WGS) entry which is preliminary data.</text>
</comment>
<protein>
    <submittedName>
        <fullName evidence="1">Cytochrome O ubiquinol oxidase</fullName>
    </submittedName>
</protein>
<proteinExistence type="predicted"/>
<dbReference type="Proteomes" id="UP000037564">
    <property type="component" value="Unassembled WGS sequence"/>
</dbReference>
<feature type="non-terminal residue" evidence="1">
    <location>
        <position position="1"/>
    </location>
</feature>
<evidence type="ECO:0000313" key="2">
    <source>
        <dbReference type="Proteomes" id="UP000037564"/>
    </source>
</evidence>
<gene>
    <name evidence="1" type="ORF">WR15_16870</name>
</gene>
<dbReference type="AlphaFoldDB" id="A0A0B1KQY7"/>